<comment type="caution">
    <text evidence="7">The sequence shown here is derived from an EMBL/GenBank/DDBJ whole genome shotgun (WGS) entry which is preliminary data.</text>
</comment>
<dbReference type="GO" id="GO:0015074">
    <property type="term" value="P:DNA integration"/>
    <property type="evidence" value="ECO:0007669"/>
    <property type="project" value="UniProtKB-KW"/>
</dbReference>
<dbReference type="PANTHER" id="PTHR30461">
    <property type="entry name" value="DNA-INVERTASE FROM LAMBDOID PROPHAGE"/>
    <property type="match status" value="1"/>
</dbReference>
<evidence type="ECO:0000256" key="5">
    <source>
        <dbReference type="PROSITE-ProRule" id="PRU10137"/>
    </source>
</evidence>
<dbReference type="PROSITE" id="PS00398">
    <property type="entry name" value="RECOMBINASES_2"/>
    <property type="match status" value="1"/>
</dbReference>
<dbReference type="AlphaFoldDB" id="A0A2U3BCZ1"/>
<reference evidence="7 8" key="1">
    <citation type="submission" date="2018-05" db="EMBL/GenBank/DDBJ databases">
        <title>Vibrio limimaris sp. nov., isolated from marine sediment.</title>
        <authorList>
            <person name="Li C.-M."/>
        </authorList>
    </citation>
    <scope>NUCLEOTIDE SEQUENCE [LARGE SCALE GENOMIC DNA]</scope>
    <source>
        <strain evidence="7 8">E4404</strain>
    </source>
</reference>
<dbReference type="GO" id="GO:0000150">
    <property type="term" value="F:DNA strand exchange activity"/>
    <property type="evidence" value="ECO:0007669"/>
    <property type="project" value="InterPro"/>
</dbReference>
<evidence type="ECO:0000259" key="6">
    <source>
        <dbReference type="PROSITE" id="PS51736"/>
    </source>
</evidence>
<dbReference type="SUPFAM" id="SSF53041">
    <property type="entry name" value="Resolvase-like"/>
    <property type="match status" value="1"/>
</dbReference>
<dbReference type="Pfam" id="PF00239">
    <property type="entry name" value="Resolvase"/>
    <property type="match status" value="1"/>
</dbReference>
<dbReference type="PROSITE" id="PS51736">
    <property type="entry name" value="RECOMBINASES_3"/>
    <property type="match status" value="1"/>
</dbReference>
<dbReference type="InterPro" id="IPR006119">
    <property type="entry name" value="Resolv_N"/>
</dbReference>
<proteinExistence type="predicted"/>
<keyword evidence="2" id="KW-0238">DNA-binding</keyword>
<dbReference type="PROSITE" id="PS00397">
    <property type="entry name" value="RECOMBINASES_1"/>
    <property type="match status" value="1"/>
</dbReference>
<accession>A0A2U3BCZ1</accession>
<keyword evidence="8" id="KW-1185">Reference proteome</keyword>
<keyword evidence="3" id="KW-0233">DNA recombination</keyword>
<name>A0A2U3BCZ1_9VIBR</name>
<dbReference type="Gene3D" id="3.40.50.1390">
    <property type="entry name" value="Resolvase, N-terminal catalytic domain"/>
    <property type="match status" value="1"/>
</dbReference>
<organism evidence="7 8">
    <name type="scientific">Vibrio albus</name>
    <dbReference type="NCBI Taxonomy" id="2200953"/>
    <lineage>
        <taxon>Bacteria</taxon>
        <taxon>Pseudomonadati</taxon>
        <taxon>Pseudomonadota</taxon>
        <taxon>Gammaproteobacteria</taxon>
        <taxon>Vibrionales</taxon>
        <taxon>Vibrionaceae</taxon>
        <taxon>Vibrio</taxon>
    </lineage>
</organism>
<dbReference type="InterPro" id="IPR006118">
    <property type="entry name" value="Recombinase_CS"/>
</dbReference>
<evidence type="ECO:0000313" key="8">
    <source>
        <dbReference type="Proteomes" id="UP000245362"/>
    </source>
</evidence>
<dbReference type="SMART" id="SM00857">
    <property type="entry name" value="Resolvase"/>
    <property type="match status" value="1"/>
</dbReference>
<evidence type="ECO:0000256" key="3">
    <source>
        <dbReference type="ARBA" id="ARBA00023172"/>
    </source>
</evidence>
<dbReference type="InterPro" id="IPR050639">
    <property type="entry name" value="SSR_resolvase"/>
</dbReference>
<dbReference type="Proteomes" id="UP000245362">
    <property type="component" value="Unassembled WGS sequence"/>
</dbReference>
<evidence type="ECO:0000256" key="2">
    <source>
        <dbReference type="ARBA" id="ARBA00023125"/>
    </source>
</evidence>
<evidence type="ECO:0000256" key="4">
    <source>
        <dbReference type="PIRSR" id="PIRSR606118-50"/>
    </source>
</evidence>
<dbReference type="GO" id="GO:0003677">
    <property type="term" value="F:DNA binding"/>
    <property type="evidence" value="ECO:0007669"/>
    <property type="project" value="UniProtKB-KW"/>
</dbReference>
<dbReference type="OrthoDB" id="9797501at2"/>
<evidence type="ECO:0000313" key="7">
    <source>
        <dbReference type="EMBL" id="PWI34669.1"/>
    </source>
</evidence>
<dbReference type="CDD" id="cd03768">
    <property type="entry name" value="SR_ResInv"/>
    <property type="match status" value="1"/>
</dbReference>
<protein>
    <recommendedName>
        <fullName evidence="6">Resolvase/invertase-type recombinase catalytic domain-containing protein</fullName>
    </recommendedName>
</protein>
<dbReference type="PANTHER" id="PTHR30461:SF2">
    <property type="entry name" value="SERINE RECOMBINASE PINE-RELATED"/>
    <property type="match status" value="1"/>
</dbReference>
<gene>
    <name evidence="7" type="ORF">DI392_06110</name>
</gene>
<dbReference type="RefSeq" id="WP_109319005.1">
    <property type="nucleotide sequence ID" value="NZ_QFWT01000002.1"/>
</dbReference>
<keyword evidence="1" id="KW-0229">DNA integration</keyword>
<evidence type="ECO:0000256" key="1">
    <source>
        <dbReference type="ARBA" id="ARBA00022908"/>
    </source>
</evidence>
<feature type="domain" description="Resolvase/invertase-type recombinase catalytic" evidence="6">
    <location>
        <begin position="4"/>
        <end position="145"/>
    </location>
</feature>
<dbReference type="EMBL" id="QFWT01000002">
    <property type="protein sequence ID" value="PWI34669.1"/>
    <property type="molecule type" value="Genomic_DNA"/>
</dbReference>
<dbReference type="InterPro" id="IPR036162">
    <property type="entry name" value="Resolvase-like_N_sf"/>
</dbReference>
<sequence>MSHRTYFYCRVSTTEQTTANQVQAFKDKGYDVNEQFVVEDNVSVLVPALARKEFNCMVEHKLASGDTLVVLKLDRLGRDNIDVQKTIDMLIEKGINVHCLDLPVKDLSTAEGKLMLQTSRAFAEFEHNRIREWTAEGQARVRAKGRTIGRPKRVTPEKVWELWKQKHSIVSVAKALDISISSVERLKAQAENQIARKLWEMRRLPLSRAEQAHKLGIPVSVYQRFLTLAKRLCAYEIIELKREQQLTDKEVAEKLRMNPESVQRLQALMTLPEQAPAG</sequence>
<feature type="active site" description="O-(5'-phospho-DNA)-serine intermediate" evidence="4 5">
    <location>
        <position position="12"/>
    </location>
</feature>